<dbReference type="Proteomes" id="UP000305267">
    <property type="component" value="Unassembled WGS sequence"/>
</dbReference>
<reference evidence="1 2" key="1">
    <citation type="submission" date="2019-06" db="EMBL/GenBank/DDBJ databases">
        <title>Genome of Methylobacterium sp. 17Sr1-39.</title>
        <authorList>
            <person name="Seo T."/>
        </authorList>
    </citation>
    <scope>NUCLEOTIDE SEQUENCE [LARGE SCALE GENOMIC DNA]</scope>
    <source>
        <strain evidence="1 2">17Sr1-39</strain>
    </source>
</reference>
<comment type="caution">
    <text evidence="1">The sequence shown here is derived from an EMBL/GenBank/DDBJ whole genome shotgun (WGS) entry which is preliminary data.</text>
</comment>
<evidence type="ECO:0000313" key="2">
    <source>
        <dbReference type="Proteomes" id="UP000305267"/>
    </source>
</evidence>
<proteinExistence type="predicted"/>
<name>A0A5C4L691_9HYPH</name>
<keyword evidence="2" id="KW-1185">Reference proteome</keyword>
<sequence length="83" mass="9085">MNKRFEMLDLMRTIANGLIGVEVMADYMAEVSAELDAAGDKDAANVLRMLARNHRVRFLELQGQLAAASVDYASLRQGVDGEA</sequence>
<organism evidence="1 2">
    <name type="scientific">Methylobacterium terricola</name>
    <dbReference type="NCBI Taxonomy" id="2583531"/>
    <lineage>
        <taxon>Bacteria</taxon>
        <taxon>Pseudomonadati</taxon>
        <taxon>Pseudomonadota</taxon>
        <taxon>Alphaproteobacteria</taxon>
        <taxon>Hyphomicrobiales</taxon>
        <taxon>Methylobacteriaceae</taxon>
        <taxon>Methylobacterium</taxon>
    </lineage>
</organism>
<dbReference type="AlphaFoldDB" id="A0A5C4L691"/>
<accession>A0A5C4L691</accession>
<evidence type="ECO:0000313" key="1">
    <source>
        <dbReference type="EMBL" id="TNC05220.1"/>
    </source>
</evidence>
<dbReference type="EMBL" id="VDDA01000066">
    <property type="protein sequence ID" value="TNC05220.1"/>
    <property type="molecule type" value="Genomic_DNA"/>
</dbReference>
<dbReference type="OrthoDB" id="8005800at2"/>
<protein>
    <submittedName>
        <fullName evidence="1">Uncharacterized protein</fullName>
    </submittedName>
</protein>
<dbReference type="RefSeq" id="WP_139040803.1">
    <property type="nucleotide sequence ID" value="NZ_VDDA01000066.1"/>
</dbReference>
<gene>
    <name evidence="1" type="ORF">FF100_36025</name>
</gene>